<gene>
    <name evidence="5" type="ORF">DWW10_24655</name>
</gene>
<dbReference type="SMART" id="SM00636">
    <property type="entry name" value="Glyco_18"/>
    <property type="match status" value="1"/>
</dbReference>
<dbReference type="GO" id="GO:0005975">
    <property type="term" value="P:carbohydrate metabolic process"/>
    <property type="evidence" value="ECO:0007669"/>
    <property type="project" value="InterPro"/>
</dbReference>
<reference evidence="5 6" key="1">
    <citation type="submission" date="2018-08" db="EMBL/GenBank/DDBJ databases">
        <title>A genome reference for cultivated species of the human gut microbiota.</title>
        <authorList>
            <person name="Zou Y."/>
            <person name="Xue W."/>
            <person name="Luo G."/>
        </authorList>
    </citation>
    <scope>NUCLEOTIDE SEQUENCE [LARGE SCALE GENOMIC DNA]</scope>
    <source>
        <strain evidence="5 6">AF14-32</strain>
    </source>
</reference>
<evidence type="ECO:0000256" key="3">
    <source>
        <dbReference type="SAM" id="SignalP"/>
    </source>
</evidence>
<feature type="chain" id="PRO_5019020911" description="chitinase" evidence="3">
    <location>
        <begin position="23"/>
        <end position="801"/>
    </location>
</feature>
<name>A0A412XQI0_9BACE</name>
<accession>A0A412XQI0</accession>
<dbReference type="InterPro" id="IPR046692">
    <property type="entry name" value="DUF6562"/>
</dbReference>
<dbReference type="EC" id="3.2.1.14" evidence="2"/>
<dbReference type="PROSITE" id="PS51257">
    <property type="entry name" value="PROKAR_LIPOPROTEIN"/>
    <property type="match status" value="1"/>
</dbReference>
<dbReference type="InterPro" id="IPR017853">
    <property type="entry name" value="GH"/>
</dbReference>
<dbReference type="Gene3D" id="2.60.120.200">
    <property type="match status" value="1"/>
</dbReference>
<evidence type="ECO:0000313" key="6">
    <source>
        <dbReference type="Proteomes" id="UP000283850"/>
    </source>
</evidence>
<dbReference type="Proteomes" id="UP000283850">
    <property type="component" value="Unassembled WGS sequence"/>
</dbReference>
<sequence>MKIKFLLWYVFFSLWLMGCKDAESAIDYKQNVSVRLSMDAVTTRGVSALPAVDGYHLRYVLGIYKQNEADGTLTLIQRIPQTTPDFNLDLATDETFTLVAWADFVSSGTDNSTLTSVEDEFYNTQSLQNVSIMKEKWVLNTPARDAFCAKAADVTSSALQVTMTLKRPFALMNVKGSYAGVQSAKVTYPSVYTAYDVTKGDITGTASEQILSAKTLSADANQVLIFDYLFTHPLADGASYQEGSILYDVNLDFFASDNATGEALKSLKVDYVPFTTNYKTNLICPVENTSSVQVTCSIDADFETPEVDGDKPFIVSSYIRGNFYQKGDISTESMLACNDLIYMVVQPYGDGTLYFETPENNATFTGGVTHLESFAGRSGVISFDGTGEMNAGPHLMNNATGAMGAFTFATWMYIDEWTPDAVVFSKTVGENTVSLQLGDTPEKLKFTVGTVVSDLTATGLEIGAWHYVGVSYASKAITLSIDATKTADAISNTGTLPFRASTLLGTNFKGKLDETFFSGIGFGNPAAYKDKELTFKGDWNATKTLAYWKYDDASDKGKDSQTWVEIMKDIRAKLGGKKILFRLGVAGGNWKNMCANSASITDFVRNMKSVMDKYDIDGADIDFEWPASDADFTNVSNALIALKDGTGSRIISPTLHPLYYKISAEAISKMDWISIQCYGPSPDRYPVEQYKIDLQTVISNGGIPNEKIVAGLPFIGATSDKSATQAYSSFVNGNLITSPDQNTVTYNGKEYLFDGQTNIKIKTRYARQQNMRGVMSWDLATDVPFTNSLSLLKVMKEAAAE</sequence>
<evidence type="ECO:0000313" key="5">
    <source>
        <dbReference type="EMBL" id="RGV47433.1"/>
    </source>
</evidence>
<dbReference type="Gene3D" id="3.40.5.30">
    <property type="entry name" value="(Trans)glycosidases - domain 2"/>
    <property type="match status" value="1"/>
</dbReference>
<proteinExistence type="predicted"/>
<dbReference type="Pfam" id="PF13385">
    <property type="entry name" value="Laminin_G_3"/>
    <property type="match status" value="1"/>
</dbReference>
<dbReference type="InterPro" id="IPR013320">
    <property type="entry name" value="ConA-like_dom_sf"/>
</dbReference>
<comment type="caution">
    <text evidence="5">The sequence shown here is derived from an EMBL/GenBank/DDBJ whole genome shotgun (WGS) entry which is preliminary data.</text>
</comment>
<evidence type="ECO:0000259" key="4">
    <source>
        <dbReference type="PROSITE" id="PS51910"/>
    </source>
</evidence>
<feature type="domain" description="GH18" evidence="4">
    <location>
        <begin position="516"/>
        <end position="801"/>
    </location>
</feature>
<dbReference type="GO" id="GO:0008061">
    <property type="term" value="F:chitin binding"/>
    <property type="evidence" value="ECO:0007669"/>
    <property type="project" value="InterPro"/>
</dbReference>
<dbReference type="PROSITE" id="PS51910">
    <property type="entry name" value="GH18_2"/>
    <property type="match status" value="1"/>
</dbReference>
<evidence type="ECO:0000256" key="2">
    <source>
        <dbReference type="ARBA" id="ARBA00012729"/>
    </source>
</evidence>
<dbReference type="InterPro" id="IPR001223">
    <property type="entry name" value="Glyco_hydro18_cat"/>
</dbReference>
<dbReference type="PANTHER" id="PTHR11177">
    <property type="entry name" value="CHITINASE"/>
    <property type="match status" value="1"/>
</dbReference>
<protein>
    <recommendedName>
        <fullName evidence="2">chitinase</fullName>
        <ecNumber evidence="2">3.2.1.14</ecNumber>
    </recommendedName>
</protein>
<keyword evidence="3" id="KW-0732">Signal</keyword>
<dbReference type="Pfam" id="PF00704">
    <property type="entry name" value="Glyco_hydro_18"/>
    <property type="match status" value="1"/>
</dbReference>
<dbReference type="PANTHER" id="PTHR11177:SF317">
    <property type="entry name" value="CHITINASE 12-RELATED"/>
    <property type="match status" value="1"/>
</dbReference>
<dbReference type="RefSeq" id="WP_022393836.1">
    <property type="nucleotide sequence ID" value="NZ_QRZF01000032.1"/>
</dbReference>
<dbReference type="AlphaFoldDB" id="A0A412XQI0"/>
<dbReference type="Pfam" id="PF20200">
    <property type="entry name" value="DUF6562"/>
    <property type="match status" value="1"/>
</dbReference>
<organism evidence="5 6">
    <name type="scientific">Bacteroides intestinalis</name>
    <dbReference type="NCBI Taxonomy" id="329854"/>
    <lineage>
        <taxon>Bacteria</taxon>
        <taxon>Pseudomonadati</taxon>
        <taxon>Bacteroidota</taxon>
        <taxon>Bacteroidia</taxon>
        <taxon>Bacteroidales</taxon>
        <taxon>Bacteroidaceae</taxon>
        <taxon>Bacteroides</taxon>
    </lineage>
</organism>
<dbReference type="GO" id="GO:0008843">
    <property type="term" value="F:endochitinase activity"/>
    <property type="evidence" value="ECO:0007669"/>
    <property type="project" value="UniProtKB-EC"/>
</dbReference>
<evidence type="ECO:0000256" key="1">
    <source>
        <dbReference type="ARBA" id="ARBA00000822"/>
    </source>
</evidence>
<dbReference type="InterPro" id="IPR050314">
    <property type="entry name" value="Glycosyl_Hydrlase_18"/>
</dbReference>
<dbReference type="SUPFAM" id="SSF49899">
    <property type="entry name" value="Concanavalin A-like lectins/glucanases"/>
    <property type="match status" value="1"/>
</dbReference>
<dbReference type="SUPFAM" id="SSF51445">
    <property type="entry name" value="(Trans)glycosidases"/>
    <property type="match status" value="1"/>
</dbReference>
<dbReference type="EMBL" id="QRZF01000032">
    <property type="protein sequence ID" value="RGV47433.1"/>
    <property type="molecule type" value="Genomic_DNA"/>
</dbReference>
<comment type="catalytic activity">
    <reaction evidence="1">
        <text>Random endo-hydrolysis of N-acetyl-beta-D-glucosaminide (1-&gt;4)-beta-linkages in chitin and chitodextrins.</text>
        <dbReference type="EC" id="3.2.1.14"/>
    </reaction>
</comment>
<dbReference type="InterPro" id="IPR011583">
    <property type="entry name" value="Chitinase_II/V-like_cat"/>
</dbReference>
<dbReference type="Gene3D" id="3.20.20.80">
    <property type="entry name" value="Glycosidases"/>
    <property type="match status" value="1"/>
</dbReference>
<feature type="signal peptide" evidence="3">
    <location>
        <begin position="1"/>
        <end position="22"/>
    </location>
</feature>